<gene>
    <name evidence="2" type="ORF">IAG43_16205</name>
</gene>
<name>A0A7H0HUS7_9ACTN</name>
<protein>
    <recommendedName>
        <fullName evidence="4">Secreted protein</fullName>
    </recommendedName>
</protein>
<dbReference type="RefSeq" id="WP_187741431.1">
    <property type="nucleotide sequence ID" value="NZ_CP060825.1"/>
</dbReference>
<evidence type="ECO:0000256" key="1">
    <source>
        <dbReference type="SAM" id="SignalP"/>
    </source>
</evidence>
<feature type="chain" id="PRO_5028951468" description="Secreted protein" evidence="1">
    <location>
        <begin position="25"/>
        <end position="157"/>
    </location>
</feature>
<keyword evidence="3" id="KW-1185">Reference proteome</keyword>
<evidence type="ECO:0000313" key="2">
    <source>
        <dbReference type="EMBL" id="QNP64293.1"/>
    </source>
</evidence>
<dbReference type="AlphaFoldDB" id="A0A7H0HUS7"/>
<accession>A0A7H0HUS7</accession>
<feature type="signal peptide" evidence="1">
    <location>
        <begin position="1"/>
        <end position="24"/>
    </location>
</feature>
<sequence length="157" mass="16304">MKNPSLVVGAALLIAVTSGSPAGAISDSSKRSIGEGISLQVNAWECNLWAKACDWKTSTKVYRGKQRQRMDWVKNVAQITGRGGSVSIGGSGTGVTGSGSSGTHSFEWINTNNWTSDLAGQARSGYLSMVWGIETCSYGSTAHKRLGVKGTASACAG</sequence>
<proteinExistence type="predicted"/>
<reference evidence="2 3" key="1">
    <citation type="submission" date="2020-08" db="EMBL/GenBank/DDBJ databases">
        <title>A novel species.</title>
        <authorList>
            <person name="Gao J."/>
        </authorList>
    </citation>
    <scope>NUCLEOTIDE SEQUENCE [LARGE SCALE GENOMIC DNA]</scope>
    <source>
        <strain evidence="2 3">CRPJ-33</strain>
    </source>
</reference>
<organism evidence="2 3">
    <name type="scientific">Streptomyces genisteinicus</name>
    <dbReference type="NCBI Taxonomy" id="2768068"/>
    <lineage>
        <taxon>Bacteria</taxon>
        <taxon>Bacillati</taxon>
        <taxon>Actinomycetota</taxon>
        <taxon>Actinomycetes</taxon>
        <taxon>Kitasatosporales</taxon>
        <taxon>Streptomycetaceae</taxon>
        <taxon>Streptomyces</taxon>
    </lineage>
</organism>
<evidence type="ECO:0000313" key="3">
    <source>
        <dbReference type="Proteomes" id="UP000516230"/>
    </source>
</evidence>
<keyword evidence="1" id="KW-0732">Signal</keyword>
<dbReference type="EMBL" id="CP060825">
    <property type="protein sequence ID" value="QNP64293.1"/>
    <property type="molecule type" value="Genomic_DNA"/>
</dbReference>
<dbReference type="KEGG" id="sgj:IAG43_16205"/>
<dbReference type="Proteomes" id="UP000516230">
    <property type="component" value="Chromosome"/>
</dbReference>
<evidence type="ECO:0008006" key="4">
    <source>
        <dbReference type="Google" id="ProtNLM"/>
    </source>
</evidence>